<dbReference type="Proteomes" id="UP000789595">
    <property type="component" value="Unassembled WGS sequence"/>
</dbReference>
<sequence length="687" mass="70281">MVLHGQTLMVPAGMPTPDDKWAQDVATAFSATAVDGPLAAALRDSVGGAVDDALAASLEAVAGRACAVIDPAAARDERVAAGTVLLVAGGHAACFDDGVSRKKHAHAVLVSRCGVVRCGRAILSVESETRRFARTLDAASDQLMRVGAPPPRPAAVKDAFQRRVAAGAAPNAAAAAALLDVQTRYAAAAQTAAALRAALDGPLRETMTALQPLLAMAPGGATGFSDLESALSQATDDLSLYAARVDAPTDSVEGNGDTATAAASQMQTMAQLIAPAVAPVLTETLTAFEAARASAAAPERRAALAGACEELAACVDGTAHAAWAPHLLRVATALRNASAVAPADITAIRAIRPEPMLGLGLLAPRPPPHGALLGALAAGGSTASPVVARDLSAACVDDLSALDAEATCLAESLVGGDVTVCAHSSMLSNTPNDSSKDAERVQNLLAAGFGYAYGGGNKQGDGLVALAAQLGSTRSTIGLQSDSFFPPVPADLRRALKKRRGDLRRQLRRATKAGVSCSLRMNTLPIDKVVAALGARHDGALGCWASSKRAVALYEALLEEGKLLVFELWEGESCCALDVAHAAGAGVYVATRCVDRGSHIGSPGFLLAFATCGWLQRQGAACWDLGAVDASRQMAYKRALAPCVDRVRALDAHRRARDSSSVGIDSTPRVLMAEISEGDLFEAPSPC</sequence>
<gene>
    <name evidence="1" type="ORF">PECAL_2P31660</name>
</gene>
<evidence type="ECO:0000313" key="2">
    <source>
        <dbReference type="Proteomes" id="UP000789595"/>
    </source>
</evidence>
<proteinExistence type="predicted"/>
<keyword evidence="2" id="KW-1185">Reference proteome</keyword>
<evidence type="ECO:0000313" key="1">
    <source>
        <dbReference type="EMBL" id="CAH0370018.1"/>
    </source>
</evidence>
<organism evidence="1 2">
    <name type="scientific">Pelagomonas calceolata</name>
    <dbReference type="NCBI Taxonomy" id="35677"/>
    <lineage>
        <taxon>Eukaryota</taxon>
        <taxon>Sar</taxon>
        <taxon>Stramenopiles</taxon>
        <taxon>Ochrophyta</taxon>
        <taxon>Pelagophyceae</taxon>
        <taxon>Pelagomonadales</taxon>
        <taxon>Pelagomonadaceae</taxon>
        <taxon>Pelagomonas</taxon>
    </lineage>
</organism>
<name>A0A8J2SE47_9STRA</name>
<reference evidence="1" key="1">
    <citation type="submission" date="2021-11" db="EMBL/GenBank/DDBJ databases">
        <authorList>
            <consortium name="Genoscope - CEA"/>
            <person name="William W."/>
        </authorList>
    </citation>
    <scope>NUCLEOTIDE SEQUENCE</scope>
</reference>
<dbReference type="AlphaFoldDB" id="A0A8J2SE47"/>
<dbReference type="EMBL" id="CAKKNE010000002">
    <property type="protein sequence ID" value="CAH0370018.1"/>
    <property type="molecule type" value="Genomic_DNA"/>
</dbReference>
<accession>A0A8J2SE47</accession>
<protein>
    <recommendedName>
        <fullName evidence="3">BioF2-like acetyltransferase domain-containing protein</fullName>
    </recommendedName>
</protein>
<evidence type="ECO:0008006" key="3">
    <source>
        <dbReference type="Google" id="ProtNLM"/>
    </source>
</evidence>
<comment type="caution">
    <text evidence="1">The sequence shown here is derived from an EMBL/GenBank/DDBJ whole genome shotgun (WGS) entry which is preliminary data.</text>
</comment>